<dbReference type="RefSeq" id="WP_049684823.1">
    <property type="nucleotide sequence ID" value="NZ_CP009170.1"/>
</dbReference>
<evidence type="ECO:0000313" key="2">
    <source>
        <dbReference type="Proteomes" id="UP000029669"/>
    </source>
</evidence>
<dbReference type="AlphaFoldDB" id="A0A097AQ89"/>
<sequence>MVVKEQKFKQVLSFFITFVLTFIMTCGCSTEEKKEKVKLNGSPFAILEEEEGGVKAKLYYWDLEHKKIKNESKNIYTILKKDVPKEIHKKSPISWDGKGHLVIPSYAQVSQEYQGNVEKVEVPLQEKIIWGKGVKLVSKGKGKYILVFTENGRNKEIELVIPPHFFKMDDGKEYSVEESGTIAGITKNGNEVFILYSCFIPGTGKIYAKLFIAKYDLKAEKIEWGEVKIPEDAELSPALPPLPDNTTSIEKSFFIPTLTVPAEVDIDTMKLKPINNIIEYQKKYASETLKSAMPVNIEILGSYENILFVGIQMVKPTEPPELYVFALRDGKMMGLLHRTVKGIELIDQENKVVGTYDIPRNSSFDGGRDIIFPNTSGTNSMMD</sequence>
<reference evidence="2" key="1">
    <citation type="journal article" date="2015" name="Genome Announc.">
        <title>Whole-Genome Sequences of 80 Environmental and Clinical Isolates of Burkholderia pseudomallei.</title>
        <authorList>
            <person name="Johnson S.L."/>
            <person name="Baker A.L."/>
            <person name="Chain P.S."/>
            <person name="Currie B.J."/>
            <person name="Daligault H.E."/>
            <person name="Davenport K.W."/>
            <person name="Davis C.B."/>
            <person name="Inglis T.J."/>
            <person name="Kaestli M."/>
            <person name="Koren S."/>
            <person name="Mayo M."/>
            <person name="Merritt A.J."/>
            <person name="Price E.P."/>
            <person name="Sarovich D.S."/>
            <person name="Warner J."/>
            <person name="Rosovitz M.J."/>
        </authorList>
    </citation>
    <scope>NUCLEOTIDE SEQUENCE [LARGE SCALE GENOMIC DNA]</scope>
    <source>
        <strain evidence="2">DSM 2030</strain>
    </source>
</reference>
<evidence type="ECO:0000313" key="1">
    <source>
        <dbReference type="EMBL" id="AIS51999.1"/>
    </source>
</evidence>
<dbReference type="KEGG" id="tki:TKV_c08170"/>
<accession>A0A097AQ89</accession>
<dbReference type="Proteomes" id="UP000029669">
    <property type="component" value="Chromosome"/>
</dbReference>
<evidence type="ECO:0008006" key="3">
    <source>
        <dbReference type="Google" id="ProtNLM"/>
    </source>
</evidence>
<keyword evidence="2" id="KW-1185">Reference proteome</keyword>
<protein>
    <recommendedName>
        <fullName evidence="3">Lipoprotein</fullName>
    </recommendedName>
</protein>
<proteinExistence type="predicted"/>
<dbReference type="EMBL" id="CP009170">
    <property type="protein sequence ID" value="AIS51999.1"/>
    <property type="molecule type" value="Genomic_DNA"/>
</dbReference>
<dbReference type="OrthoDB" id="1729779at2"/>
<organism evidence="1 2">
    <name type="scientific">Thermoanaerobacter kivui</name>
    <name type="common">Acetogenium kivui</name>
    <dbReference type="NCBI Taxonomy" id="2325"/>
    <lineage>
        <taxon>Bacteria</taxon>
        <taxon>Bacillati</taxon>
        <taxon>Bacillota</taxon>
        <taxon>Clostridia</taxon>
        <taxon>Thermoanaerobacterales</taxon>
        <taxon>Thermoanaerobacteraceae</taxon>
        <taxon>Thermoanaerobacter</taxon>
    </lineage>
</organism>
<dbReference type="PROSITE" id="PS51257">
    <property type="entry name" value="PROKAR_LIPOPROTEIN"/>
    <property type="match status" value="1"/>
</dbReference>
<gene>
    <name evidence="1" type="ORF">TKV_c08170</name>
</gene>
<dbReference type="HOGENOM" id="CLU_752136_0_0_9"/>
<name>A0A097AQ89_THEKI</name>
<dbReference type="eggNOG" id="ENOG5033T74">
    <property type="taxonomic scope" value="Bacteria"/>
</dbReference>